<name>A0ABP3DW46_9PSEU</name>
<dbReference type="Proteomes" id="UP001500416">
    <property type="component" value="Unassembled WGS sequence"/>
</dbReference>
<proteinExistence type="predicted"/>
<keyword evidence="4" id="KW-1185">Reference proteome</keyword>
<dbReference type="EMBL" id="BAAABU010000010">
    <property type="protein sequence ID" value="GAA0241646.1"/>
    <property type="molecule type" value="Genomic_DNA"/>
</dbReference>
<accession>A0ABP3DW46</accession>
<feature type="domain" description="DUF1707" evidence="2">
    <location>
        <begin position="6"/>
        <end position="58"/>
    </location>
</feature>
<reference evidence="4" key="1">
    <citation type="journal article" date="2019" name="Int. J. Syst. Evol. Microbiol.">
        <title>The Global Catalogue of Microorganisms (GCM) 10K type strain sequencing project: providing services to taxonomists for standard genome sequencing and annotation.</title>
        <authorList>
            <consortium name="The Broad Institute Genomics Platform"/>
            <consortium name="The Broad Institute Genome Sequencing Center for Infectious Disease"/>
            <person name="Wu L."/>
            <person name="Ma J."/>
        </authorList>
    </citation>
    <scope>NUCLEOTIDE SEQUENCE [LARGE SCALE GENOMIC DNA]</scope>
    <source>
        <strain evidence="4">JCM 3380</strain>
    </source>
</reference>
<keyword evidence="1" id="KW-1133">Transmembrane helix</keyword>
<evidence type="ECO:0000259" key="2">
    <source>
        <dbReference type="Pfam" id="PF08044"/>
    </source>
</evidence>
<feature type="transmembrane region" description="Helical" evidence="1">
    <location>
        <begin position="112"/>
        <end position="129"/>
    </location>
</feature>
<evidence type="ECO:0000256" key="1">
    <source>
        <dbReference type="SAM" id="Phobius"/>
    </source>
</evidence>
<feature type="transmembrane region" description="Helical" evidence="1">
    <location>
        <begin position="89"/>
        <end position="106"/>
    </location>
</feature>
<gene>
    <name evidence="3" type="ORF">GCM10010492_46060</name>
</gene>
<protein>
    <recommendedName>
        <fullName evidence="2">DUF1707 domain-containing protein</fullName>
    </recommendedName>
</protein>
<dbReference type="InterPro" id="IPR012551">
    <property type="entry name" value="DUF1707_SHOCT-like"/>
</dbReference>
<keyword evidence="1" id="KW-0472">Membrane</keyword>
<evidence type="ECO:0000313" key="3">
    <source>
        <dbReference type="EMBL" id="GAA0241646.1"/>
    </source>
</evidence>
<evidence type="ECO:0000313" key="4">
    <source>
        <dbReference type="Proteomes" id="UP001500416"/>
    </source>
</evidence>
<dbReference type="RefSeq" id="WP_343935924.1">
    <property type="nucleotide sequence ID" value="NZ_BAAABU010000010.1"/>
</dbReference>
<organism evidence="3 4">
    <name type="scientific">Saccharothrix mutabilis subsp. mutabilis</name>
    <dbReference type="NCBI Taxonomy" id="66855"/>
    <lineage>
        <taxon>Bacteria</taxon>
        <taxon>Bacillati</taxon>
        <taxon>Actinomycetota</taxon>
        <taxon>Actinomycetes</taxon>
        <taxon>Pseudonocardiales</taxon>
        <taxon>Pseudonocardiaceae</taxon>
        <taxon>Saccharothrix</taxon>
    </lineage>
</organism>
<sequence>MGERDIRIGDAERQRAIELLGEHLSEGRLDVDEYGDRTARVTAAKTRGEVLALFDDLPEPHPRFAQVAPLPSVRPAAGGVDRSSADRRLMQVAVPVVGLLCVALFFLVRNPFVFLLVPAVALIVGRMGNR</sequence>
<keyword evidence="1" id="KW-0812">Transmembrane</keyword>
<dbReference type="Pfam" id="PF08044">
    <property type="entry name" value="DUF1707"/>
    <property type="match status" value="1"/>
</dbReference>
<comment type="caution">
    <text evidence="3">The sequence shown here is derived from an EMBL/GenBank/DDBJ whole genome shotgun (WGS) entry which is preliminary data.</text>
</comment>